<dbReference type="Pfam" id="PF00593">
    <property type="entry name" value="TonB_dep_Rec_b-barrel"/>
    <property type="match status" value="1"/>
</dbReference>
<sequence>MANNKTFLVVLMVFQVLALNAQSGNTIVLEEVILSDVKLLHFSNGIKVTVLKDSVIQRNGTSLTDLLQFNSTIYFKENGYGMISSPSFRGTNASQTAVVWNGININSQLSGQTDFNTISPQNYKDVVVRSGGGSVQFGSGAIGGSVHLNDTFLFQEHYYNQLVFGYGSFQTKNVTYKTAYGTDKWSLSLGANYKISENDYNYLGTDRKNENGAYNNLDVKATVGYFLSKAKVLKLYHNTFIGDRDFSGTITAAAKDHYKDVTSRSLLEWGNFNGHKISRVKLAYLYEKYRYYPNKEKSDFSYGSSNNLIFNYDYKYTVGNFIFNGIADFNVISAEGTNIENAHRNMFSGTFLLTHHLSEKFRYGVNIRKEVVNDYDSPLLFSMDTNYDVSDRYSINLNASKNYRIPTFNDLYWVGAGAIGNKEVTPESSFQAELGQHIKGEKYTLGLTAYYIISEDLIQWKPNDAGNWMPVNIKDAYNYGLEASLDLRQQWHIHQLSWKNLYAYSKSVDKDTNKQLIYVPFHKITSNIAYQYKAWELYHQLLYNGQVYTTSDNSDFLQGYVLSNIGVGRSFEIDKVISGKIGVKINNLFNKNYQNVAYRPMPNRNYQLNISIKF</sequence>
<dbReference type="PANTHER" id="PTHR30069:SF29">
    <property type="entry name" value="HEMOGLOBIN AND HEMOGLOBIN-HAPTOGLOBIN-BINDING PROTEIN 1-RELATED"/>
    <property type="match status" value="1"/>
</dbReference>
<evidence type="ECO:0000256" key="7">
    <source>
        <dbReference type="ARBA" id="ARBA00023136"/>
    </source>
</evidence>
<keyword evidence="2 10" id="KW-0813">Transport</keyword>
<dbReference type="AlphaFoldDB" id="A0A1M6EE96"/>
<dbReference type="InterPro" id="IPR039426">
    <property type="entry name" value="TonB-dep_rcpt-like"/>
</dbReference>
<evidence type="ECO:0000256" key="4">
    <source>
        <dbReference type="ARBA" id="ARBA00022692"/>
    </source>
</evidence>
<dbReference type="Proteomes" id="UP000184231">
    <property type="component" value="Unassembled WGS sequence"/>
</dbReference>
<dbReference type="InterPro" id="IPR036942">
    <property type="entry name" value="Beta-barrel_TonB_sf"/>
</dbReference>
<keyword evidence="4 10" id="KW-0812">Transmembrane</keyword>
<dbReference type="Pfam" id="PF07715">
    <property type="entry name" value="Plug"/>
    <property type="match status" value="1"/>
</dbReference>
<feature type="domain" description="TonB-dependent receptor plug" evidence="14">
    <location>
        <begin position="47"/>
        <end position="144"/>
    </location>
</feature>
<evidence type="ECO:0000256" key="11">
    <source>
        <dbReference type="RuleBase" id="RU003357"/>
    </source>
</evidence>
<evidence type="ECO:0000256" key="5">
    <source>
        <dbReference type="ARBA" id="ARBA00022729"/>
    </source>
</evidence>
<comment type="subcellular location">
    <subcellularLocation>
        <location evidence="1 10">Cell outer membrane</location>
        <topology evidence="1 10">Multi-pass membrane protein</topology>
    </subcellularLocation>
</comment>
<dbReference type="InterPro" id="IPR037066">
    <property type="entry name" value="Plug_dom_sf"/>
</dbReference>
<feature type="chain" id="PRO_5013042300" evidence="12">
    <location>
        <begin position="24"/>
        <end position="614"/>
    </location>
</feature>
<comment type="similarity">
    <text evidence="10 11">Belongs to the TonB-dependent receptor family.</text>
</comment>
<keyword evidence="5 12" id="KW-0732">Signal</keyword>
<evidence type="ECO:0000256" key="9">
    <source>
        <dbReference type="ARBA" id="ARBA00023237"/>
    </source>
</evidence>
<dbReference type="PROSITE" id="PS52016">
    <property type="entry name" value="TONB_DEPENDENT_REC_3"/>
    <property type="match status" value="1"/>
</dbReference>
<evidence type="ECO:0000256" key="10">
    <source>
        <dbReference type="PROSITE-ProRule" id="PRU01360"/>
    </source>
</evidence>
<dbReference type="RefSeq" id="WP_072763815.1">
    <property type="nucleotide sequence ID" value="NZ_FQYX01000006.1"/>
</dbReference>
<evidence type="ECO:0000313" key="16">
    <source>
        <dbReference type="Proteomes" id="UP000184231"/>
    </source>
</evidence>
<proteinExistence type="inferred from homology"/>
<evidence type="ECO:0000256" key="6">
    <source>
        <dbReference type="ARBA" id="ARBA00023077"/>
    </source>
</evidence>
<dbReference type="SUPFAM" id="SSF56935">
    <property type="entry name" value="Porins"/>
    <property type="match status" value="1"/>
</dbReference>
<evidence type="ECO:0000256" key="1">
    <source>
        <dbReference type="ARBA" id="ARBA00004571"/>
    </source>
</evidence>
<evidence type="ECO:0000259" key="14">
    <source>
        <dbReference type="Pfam" id="PF07715"/>
    </source>
</evidence>
<dbReference type="STRING" id="558155.SAMN04487911_106122"/>
<dbReference type="PANTHER" id="PTHR30069">
    <property type="entry name" value="TONB-DEPENDENT OUTER MEMBRANE RECEPTOR"/>
    <property type="match status" value="1"/>
</dbReference>
<evidence type="ECO:0000256" key="8">
    <source>
        <dbReference type="ARBA" id="ARBA00023170"/>
    </source>
</evidence>
<keyword evidence="6 11" id="KW-0798">TonB box</keyword>
<keyword evidence="8" id="KW-0675">Receptor</keyword>
<dbReference type="EMBL" id="FQYX01000006">
    <property type="protein sequence ID" value="SHI83640.1"/>
    <property type="molecule type" value="Genomic_DNA"/>
</dbReference>
<evidence type="ECO:0000259" key="13">
    <source>
        <dbReference type="Pfam" id="PF00593"/>
    </source>
</evidence>
<evidence type="ECO:0000256" key="3">
    <source>
        <dbReference type="ARBA" id="ARBA00022452"/>
    </source>
</evidence>
<dbReference type="GO" id="GO:0044718">
    <property type="term" value="P:siderophore transmembrane transport"/>
    <property type="evidence" value="ECO:0007669"/>
    <property type="project" value="TreeGrafter"/>
</dbReference>
<evidence type="ECO:0000256" key="2">
    <source>
        <dbReference type="ARBA" id="ARBA00022448"/>
    </source>
</evidence>
<dbReference type="InterPro" id="IPR000531">
    <property type="entry name" value="Beta-barrel_TonB"/>
</dbReference>
<protein>
    <submittedName>
        <fullName evidence="15">Iron complex outermembrane recepter protein</fullName>
    </submittedName>
</protein>
<feature type="domain" description="TonB-dependent receptor-like beta-barrel" evidence="13">
    <location>
        <begin position="166"/>
        <end position="588"/>
    </location>
</feature>
<accession>A0A1M6EE96</accession>
<dbReference type="GO" id="GO:0009279">
    <property type="term" value="C:cell outer membrane"/>
    <property type="evidence" value="ECO:0007669"/>
    <property type="project" value="UniProtKB-SubCell"/>
</dbReference>
<feature type="signal peptide" evidence="12">
    <location>
        <begin position="1"/>
        <end position="23"/>
    </location>
</feature>
<keyword evidence="9 10" id="KW-0998">Cell outer membrane</keyword>
<keyword evidence="3 10" id="KW-1134">Transmembrane beta strand</keyword>
<gene>
    <name evidence="15" type="ORF">SAMN04487911_106122</name>
</gene>
<dbReference type="InterPro" id="IPR012910">
    <property type="entry name" value="Plug_dom"/>
</dbReference>
<dbReference type="OrthoDB" id="9762903at2"/>
<evidence type="ECO:0000256" key="12">
    <source>
        <dbReference type="SAM" id="SignalP"/>
    </source>
</evidence>
<organism evidence="15 16">
    <name type="scientific">Arenibacter nanhaiticus</name>
    <dbReference type="NCBI Taxonomy" id="558155"/>
    <lineage>
        <taxon>Bacteria</taxon>
        <taxon>Pseudomonadati</taxon>
        <taxon>Bacteroidota</taxon>
        <taxon>Flavobacteriia</taxon>
        <taxon>Flavobacteriales</taxon>
        <taxon>Flavobacteriaceae</taxon>
        <taxon>Arenibacter</taxon>
    </lineage>
</organism>
<keyword evidence="16" id="KW-1185">Reference proteome</keyword>
<keyword evidence="7 10" id="KW-0472">Membrane</keyword>
<dbReference type="Gene3D" id="2.170.130.10">
    <property type="entry name" value="TonB-dependent receptor, plug domain"/>
    <property type="match status" value="1"/>
</dbReference>
<name>A0A1M6EE96_9FLAO</name>
<dbReference type="Gene3D" id="2.40.170.20">
    <property type="entry name" value="TonB-dependent receptor, beta-barrel domain"/>
    <property type="match status" value="1"/>
</dbReference>
<dbReference type="GO" id="GO:0015344">
    <property type="term" value="F:siderophore uptake transmembrane transporter activity"/>
    <property type="evidence" value="ECO:0007669"/>
    <property type="project" value="TreeGrafter"/>
</dbReference>
<evidence type="ECO:0000313" key="15">
    <source>
        <dbReference type="EMBL" id="SHI83640.1"/>
    </source>
</evidence>
<reference evidence="16" key="1">
    <citation type="submission" date="2016-11" db="EMBL/GenBank/DDBJ databases">
        <authorList>
            <person name="Varghese N."/>
            <person name="Submissions S."/>
        </authorList>
    </citation>
    <scope>NUCLEOTIDE SEQUENCE [LARGE SCALE GENOMIC DNA]</scope>
    <source>
        <strain evidence="16">CGMCC 1.8863</strain>
    </source>
</reference>